<evidence type="ECO:0000259" key="3">
    <source>
        <dbReference type="PROSITE" id="PS50158"/>
    </source>
</evidence>
<dbReference type="InterPro" id="IPR001878">
    <property type="entry name" value="Znf_CCHC"/>
</dbReference>
<dbReference type="Gene3D" id="4.10.60.10">
    <property type="entry name" value="Zinc finger, CCHC-type"/>
    <property type="match status" value="1"/>
</dbReference>
<dbReference type="AlphaFoldDB" id="A0A0A9Z9F9"/>
<dbReference type="InterPro" id="IPR036875">
    <property type="entry name" value="Znf_CCHC_sf"/>
</dbReference>
<protein>
    <submittedName>
        <fullName evidence="4">Gag polyprotein</fullName>
    </submittedName>
</protein>
<proteinExistence type="predicted"/>
<keyword evidence="1" id="KW-0863">Zinc-finger</keyword>
<feature type="region of interest" description="Disordered" evidence="2">
    <location>
        <begin position="89"/>
        <end position="136"/>
    </location>
</feature>
<dbReference type="PROSITE" id="PS50158">
    <property type="entry name" value="ZF_CCHC"/>
    <property type="match status" value="1"/>
</dbReference>
<name>A0A0A9Z9F9_LYGHE</name>
<sequence>IADYVALLRRDISDCDFICSNRNCTSSIANTFLRAQFIRGLRDNSIREQLLQSDKSNFDEILEKALALEASKIDSRELSNRQLVTSQSLSGTDVNKIGQHRSRSNNRSTGDSSSNTQFRSKSPGTTRARSKSRPRLNYRQLGLENSCLHCGRQNHSTKDCRVDHSKLRCDSCRKSGHVSRVCISTLMKSKSNSNKNNAAQSSQSTNYVDISTFRDLDGIHRIVDIFGKSSEPQDSTKYYVDVKIEGRSQNFEVDSG</sequence>
<evidence type="ECO:0000256" key="1">
    <source>
        <dbReference type="PROSITE-ProRule" id="PRU00047"/>
    </source>
</evidence>
<dbReference type="EMBL" id="GBHO01003083">
    <property type="protein sequence ID" value="JAG40521.1"/>
    <property type="molecule type" value="Transcribed_RNA"/>
</dbReference>
<gene>
    <name evidence="4" type="primary">gag_59</name>
    <name evidence="4" type="ORF">CM83_9166</name>
</gene>
<feature type="compositionally biased region" description="Polar residues" evidence="2">
    <location>
        <begin position="105"/>
        <end position="127"/>
    </location>
</feature>
<organism evidence="4">
    <name type="scientific">Lygus hesperus</name>
    <name type="common">Western plant bug</name>
    <dbReference type="NCBI Taxonomy" id="30085"/>
    <lineage>
        <taxon>Eukaryota</taxon>
        <taxon>Metazoa</taxon>
        <taxon>Ecdysozoa</taxon>
        <taxon>Arthropoda</taxon>
        <taxon>Hexapoda</taxon>
        <taxon>Insecta</taxon>
        <taxon>Pterygota</taxon>
        <taxon>Neoptera</taxon>
        <taxon>Paraneoptera</taxon>
        <taxon>Hemiptera</taxon>
        <taxon>Heteroptera</taxon>
        <taxon>Panheteroptera</taxon>
        <taxon>Cimicomorpha</taxon>
        <taxon>Miridae</taxon>
        <taxon>Mirini</taxon>
        <taxon>Lygus</taxon>
    </lineage>
</organism>
<dbReference type="GO" id="GO:0003676">
    <property type="term" value="F:nucleic acid binding"/>
    <property type="evidence" value="ECO:0007669"/>
    <property type="project" value="InterPro"/>
</dbReference>
<feature type="non-terminal residue" evidence="4">
    <location>
        <position position="1"/>
    </location>
</feature>
<accession>A0A0A9Z9F9</accession>
<dbReference type="GO" id="GO:0008270">
    <property type="term" value="F:zinc ion binding"/>
    <property type="evidence" value="ECO:0007669"/>
    <property type="project" value="UniProtKB-KW"/>
</dbReference>
<dbReference type="SMART" id="SM00343">
    <property type="entry name" value="ZnF_C2HC"/>
    <property type="match status" value="2"/>
</dbReference>
<keyword evidence="1" id="KW-0862">Zinc</keyword>
<reference evidence="4" key="1">
    <citation type="journal article" date="2014" name="PLoS ONE">
        <title>Transcriptome-Based Identification of ABC Transporters in the Western Tarnished Plant Bug Lygus hesperus.</title>
        <authorList>
            <person name="Hull J.J."/>
            <person name="Chaney K."/>
            <person name="Geib S.M."/>
            <person name="Fabrick J.A."/>
            <person name="Brent C.S."/>
            <person name="Walsh D."/>
            <person name="Lavine L.C."/>
        </authorList>
    </citation>
    <scope>NUCLEOTIDE SEQUENCE</scope>
</reference>
<evidence type="ECO:0000256" key="2">
    <source>
        <dbReference type="SAM" id="MobiDB-lite"/>
    </source>
</evidence>
<feature type="domain" description="CCHC-type" evidence="3">
    <location>
        <begin position="147"/>
        <end position="161"/>
    </location>
</feature>
<evidence type="ECO:0000313" key="4">
    <source>
        <dbReference type="EMBL" id="JAG40521.1"/>
    </source>
</evidence>
<keyword evidence="1" id="KW-0479">Metal-binding</keyword>
<feature type="non-terminal residue" evidence="4">
    <location>
        <position position="256"/>
    </location>
</feature>
<reference evidence="4" key="2">
    <citation type="submission" date="2014-07" db="EMBL/GenBank/DDBJ databases">
        <authorList>
            <person name="Hull J."/>
        </authorList>
    </citation>
    <scope>NUCLEOTIDE SEQUENCE</scope>
</reference>
<dbReference type="SUPFAM" id="SSF57756">
    <property type="entry name" value="Retrovirus zinc finger-like domains"/>
    <property type="match status" value="1"/>
</dbReference>